<dbReference type="Proteomes" id="UP000272888">
    <property type="component" value="Unassembled WGS sequence"/>
</dbReference>
<keyword evidence="4" id="KW-1185">Reference proteome</keyword>
<dbReference type="RefSeq" id="WP_120642935.1">
    <property type="nucleotide sequence ID" value="NZ_RAWB01000063.1"/>
</dbReference>
<accession>A0A3A8Q401</accession>
<evidence type="ECO:0000256" key="1">
    <source>
        <dbReference type="ARBA" id="ARBA00022729"/>
    </source>
</evidence>
<dbReference type="InterPro" id="IPR013783">
    <property type="entry name" value="Ig-like_fold"/>
</dbReference>
<evidence type="ECO:0000313" key="4">
    <source>
        <dbReference type="Proteomes" id="UP000272888"/>
    </source>
</evidence>
<dbReference type="Pfam" id="PF17957">
    <property type="entry name" value="Big_7"/>
    <property type="match status" value="1"/>
</dbReference>
<dbReference type="AlphaFoldDB" id="A0A3A8Q401"/>
<protein>
    <recommendedName>
        <fullName evidence="2">SbsA Ig-like domain-containing protein</fullName>
    </recommendedName>
</protein>
<organism evidence="3 4">
    <name type="scientific">Corallococcus llansteffanensis</name>
    <dbReference type="NCBI Taxonomy" id="2316731"/>
    <lineage>
        <taxon>Bacteria</taxon>
        <taxon>Pseudomonadati</taxon>
        <taxon>Myxococcota</taxon>
        <taxon>Myxococcia</taxon>
        <taxon>Myxococcales</taxon>
        <taxon>Cystobacterineae</taxon>
        <taxon>Myxococcaceae</taxon>
        <taxon>Corallococcus</taxon>
    </lineage>
</organism>
<sequence>MSPRQRVFPWPWGSIVLLLSTACLSIPSLDASNTQVRIAGPEAPTYTNGIVDVRLEVTGDTPSSVELLLDGEVLATVEAPYNYPWDTTSVPEGLHRLTARSILGSAIATSEPREVVVDRTPPAVVSRTPAPGAQDVWVRGPIQAVFSEPIQPGSLTDASVRLKRDSIDISRTLSLSPDGRTLAVSPVTAFTASSSASLVLTPGIADLAGNSLTAPNEDWSWDMPYWIPWGTAQGATATGGTVQLGSYDFDSRGTLFGGWHITEGSARRLFVRKWEQGAWHPLGETLSGPAADSYIEESALGVDTNEVPIIVWSEADTLGIFQLHASQWSGTQWESVGDPSSPSDVLTHKQSPSFFRTSTGKLALTWREWKGTSASTCISTFDEPRRGWQRPFKCIATPTPDAREKNQAVLRFTQSDSPMMAWVTLGSLWTFHISQLVGQDWVEIESDITTDTQGPYISMSVDPTGNPVVAWIQSDGNAYSLYVNRWNGTQWESLGGQLDAIAGKTSVVDHSLTADDTGAPIVAWTEQGTLSGKIHLRRWHDNTWDVVDARSTPQEGLSLNGFRRTASGTLLLTGMAPSAGSQAWRLWVRQFNQ</sequence>
<dbReference type="Pfam" id="PF13205">
    <property type="entry name" value="Big_5"/>
    <property type="match status" value="1"/>
</dbReference>
<evidence type="ECO:0000313" key="3">
    <source>
        <dbReference type="EMBL" id="RKH63469.1"/>
    </source>
</evidence>
<dbReference type="InterPro" id="IPR032812">
    <property type="entry name" value="SbsA_Ig"/>
</dbReference>
<dbReference type="Gene3D" id="2.60.40.10">
    <property type="entry name" value="Immunoglobulins"/>
    <property type="match status" value="1"/>
</dbReference>
<dbReference type="Gene3D" id="2.60.40.1220">
    <property type="match status" value="1"/>
</dbReference>
<proteinExistence type="predicted"/>
<dbReference type="PROSITE" id="PS51257">
    <property type="entry name" value="PROKAR_LIPOPROTEIN"/>
    <property type="match status" value="1"/>
</dbReference>
<dbReference type="EMBL" id="RAWB01000063">
    <property type="protein sequence ID" value="RKH63469.1"/>
    <property type="molecule type" value="Genomic_DNA"/>
</dbReference>
<evidence type="ECO:0000259" key="2">
    <source>
        <dbReference type="Pfam" id="PF13205"/>
    </source>
</evidence>
<keyword evidence="1" id="KW-0732">Signal</keyword>
<reference evidence="4" key="1">
    <citation type="submission" date="2018-09" db="EMBL/GenBank/DDBJ databases">
        <authorList>
            <person name="Livingstone P.G."/>
            <person name="Whitworth D.E."/>
        </authorList>
    </citation>
    <scope>NUCLEOTIDE SEQUENCE [LARGE SCALE GENOMIC DNA]</scope>
    <source>
        <strain evidence="4">CA051B</strain>
    </source>
</reference>
<feature type="domain" description="SbsA Ig-like" evidence="2">
    <location>
        <begin position="118"/>
        <end position="220"/>
    </location>
</feature>
<comment type="caution">
    <text evidence="3">The sequence shown here is derived from an EMBL/GenBank/DDBJ whole genome shotgun (WGS) entry which is preliminary data.</text>
</comment>
<name>A0A3A8Q401_9BACT</name>
<gene>
    <name evidence="3" type="ORF">D7V93_08675</name>
</gene>
<dbReference type="InterPro" id="IPR014755">
    <property type="entry name" value="Cu-Rt/internalin_Ig-like"/>
</dbReference>